<dbReference type="EMBL" id="JARJLG010000092">
    <property type="protein sequence ID" value="KAJ7747940.1"/>
    <property type="molecule type" value="Genomic_DNA"/>
</dbReference>
<comment type="caution">
    <text evidence="2">The sequence shown here is derived from an EMBL/GenBank/DDBJ whole genome shotgun (WGS) entry which is preliminary data.</text>
</comment>
<proteinExistence type="predicted"/>
<feature type="region of interest" description="Disordered" evidence="1">
    <location>
        <begin position="292"/>
        <end position="339"/>
    </location>
</feature>
<accession>A0AAD7N5W8</accession>
<evidence type="ECO:0000313" key="3">
    <source>
        <dbReference type="Proteomes" id="UP001215280"/>
    </source>
</evidence>
<reference evidence="2" key="1">
    <citation type="submission" date="2023-03" db="EMBL/GenBank/DDBJ databases">
        <title>Massive genome expansion in bonnet fungi (Mycena s.s.) driven by repeated elements and novel gene families across ecological guilds.</title>
        <authorList>
            <consortium name="Lawrence Berkeley National Laboratory"/>
            <person name="Harder C.B."/>
            <person name="Miyauchi S."/>
            <person name="Viragh M."/>
            <person name="Kuo A."/>
            <person name="Thoen E."/>
            <person name="Andreopoulos B."/>
            <person name="Lu D."/>
            <person name="Skrede I."/>
            <person name="Drula E."/>
            <person name="Henrissat B."/>
            <person name="Morin E."/>
            <person name="Kohler A."/>
            <person name="Barry K."/>
            <person name="LaButti K."/>
            <person name="Morin E."/>
            <person name="Salamov A."/>
            <person name="Lipzen A."/>
            <person name="Mereny Z."/>
            <person name="Hegedus B."/>
            <person name="Baldrian P."/>
            <person name="Stursova M."/>
            <person name="Weitz H."/>
            <person name="Taylor A."/>
            <person name="Grigoriev I.V."/>
            <person name="Nagy L.G."/>
            <person name="Martin F."/>
            <person name="Kauserud H."/>
        </authorList>
    </citation>
    <scope>NUCLEOTIDE SEQUENCE</scope>
    <source>
        <strain evidence="2">CBHHK188m</strain>
    </source>
</reference>
<sequence length="372" mass="40818">MGSNHNQSSPLAPLVHATHEPNLVGQETYIVEPQSGDIFVMTGPSDPLRRFPFSMSEVFVGRKETTLLILELETGEVKVAARTCDVFLGRDADDLNGSCADESDGAEPQTSEPTQVFIERTYYHITAHTNKHGAPVQNLSFSAYGPNKQDNLLQASYGNTMDHMYTQSSPIGLARSFKVERHAEQGPTSNVTLWAILSMNNPVVAVFDILRSPSRDPPNPFVLLQPRPPLPVPAVVNLAPSSRTKNQTPDLASVYVGLVKGPESLFAMSAERFPLVASRDGMQRRVNLTPVRVPAPSRPRDPSEVDDVGGAQRVMSKGPGLEYGPTMSEGREYGPTDAQCKDIDESSLYRDRWCLVGYHTLDRGDGDPEMRQ</sequence>
<dbReference type="AlphaFoldDB" id="A0AAD7N5W8"/>
<organism evidence="2 3">
    <name type="scientific">Mycena maculata</name>
    <dbReference type="NCBI Taxonomy" id="230809"/>
    <lineage>
        <taxon>Eukaryota</taxon>
        <taxon>Fungi</taxon>
        <taxon>Dikarya</taxon>
        <taxon>Basidiomycota</taxon>
        <taxon>Agaricomycotina</taxon>
        <taxon>Agaricomycetes</taxon>
        <taxon>Agaricomycetidae</taxon>
        <taxon>Agaricales</taxon>
        <taxon>Marasmiineae</taxon>
        <taxon>Mycenaceae</taxon>
        <taxon>Mycena</taxon>
    </lineage>
</organism>
<feature type="compositionally biased region" description="Basic and acidic residues" evidence="1">
    <location>
        <begin position="329"/>
        <end position="339"/>
    </location>
</feature>
<evidence type="ECO:0000313" key="2">
    <source>
        <dbReference type="EMBL" id="KAJ7747940.1"/>
    </source>
</evidence>
<evidence type="ECO:0000256" key="1">
    <source>
        <dbReference type="SAM" id="MobiDB-lite"/>
    </source>
</evidence>
<protein>
    <submittedName>
        <fullName evidence="2">Uncharacterized protein</fullName>
    </submittedName>
</protein>
<gene>
    <name evidence="2" type="ORF">DFH07DRAFT_830632</name>
</gene>
<dbReference type="Proteomes" id="UP001215280">
    <property type="component" value="Unassembled WGS sequence"/>
</dbReference>
<keyword evidence="3" id="KW-1185">Reference proteome</keyword>
<name>A0AAD7N5W8_9AGAR</name>